<organism evidence="2 3">
    <name type="scientific">Thermus scotoductus</name>
    <dbReference type="NCBI Taxonomy" id="37636"/>
    <lineage>
        <taxon>Bacteria</taxon>
        <taxon>Thermotogati</taxon>
        <taxon>Deinococcota</taxon>
        <taxon>Deinococci</taxon>
        <taxon>Thermales</taxon>
        <taxon>Thermaceae</taxon>
        <taxon>Thermus</taxon>
    </lineage>
</organism>
<dbReference type="SUPFAM" id="SSF47413">
    <property type="entry name" value="lambda repressor-like DNA-binding domains"/>
    <property type="match status" value="1"/>
</dbReference>
<evidence type="ECO:0000313" key="3">
    <source>
        <dbReference type="Proteomes" id="UP000286734"/>
    </source>
</evidence>
<dbReference type="SMART" id="SM00530">
    <property type="entry name" value="HTH_XRE"/>
    <property type="match status" value="1"/>
</dbReference>
<evidence type="ECO:0000313" key="2">
    <source>
        <dbReference type="EMBL" id="RTH05752.1"/>
    </source>
</evidence>
<feature type="domain" description="HTH cro/C1-type" evidence="1">
    <location>
        <begin position="110"/>
        <end position="166"/>
    </location>
</feature>
<protein>
    <recommendedName>
        <fullName evidence="1">HTH cro/C1-type domain-containing protein</fullName>
    </recommendedName>
</protein>
<dbReference type="InterPro" id="IPR010982">
    <property type="entry name" value="Lambda_DNA-bd_dom_sf"/>
</dbReference>
<proteinExistence type="predicted"/>
<dbReference type="Proteomes" id="UP000286734">
    <property type="component" value="Unassembled WGS sequence"/>
</dbReference>
<sequence length="180" mass="19937">MEKGFVNLSEPMTKRWDIAYPCFIERDPETGTYGGFCVDVPVFVAGKASPEEAQRALEEGVAFYLAHLEVEGRAFPEPGSTPPPELDEEVKAYLTPVTIRPSPVNEVSLEIEKALRRKGLKRKDLAQRMGVPASVVSRILDPLYFGHTLSTLRKVAQALESGLEVRLTERPQEGEIRVGA</sequence>
<dbReference type="CDD" id="cd00093">
    <property type="entry name" value="HTH_XRE"/>
    <property type="match status" value="1"/>
</dbReference>
<dbReference type="Gene3D" id="3.30.160.250">
    <property type="match status" value="1"/>
</dbReference>
<dbReference type="EMBL" id="PELP01000102">
    <property type="protein sequence ID" value="RTH05752.1"/>
    <property type="molecule type" value="Genomic_DNA"/>
</dbReference>
<dbReference type="InterPro" id="IPR035069">
    <property type="entry name" value="TTHA1013/TTHA0281-like"/>
</dbReference>
<accession>A0A430RE95</accession>
<name>A0A430RE95_THESC</name>
<dbReference type="InterPro" id="IPR001387">
    <property type="entry name" value="Cro/C1-type_HTH"/>
</dbReference>
<dbReference type="GO" id="GO:0003677">
    <property type="term" value="F:DNA binding"/>
    <property type="evidence" value="ECO:0007669"/>
    <property type="project" value="InterPro"/>
</dbReference>
<dbReference type="SUPFAM" id="SSF143100">
    <property type="entry name" value="TTHA1013/TTHA0281-like"/>
    <property type="match status" value="1"/>
</dbReference>
<gene>
    <name evidence="2" type="ORF">CSW47_04540</name>
</gene>
<reference evidence="2 3" key="1">
    <citation type="journal article" date="2019" name="Extremophiles">
        <title>Biogeography of thermophiles and predominance of Thermus scotoductus in domestic water heaters.</title>
        <authorList>
            <person name="Wilpiszeski R.L."/>
            <person name="Zhang Z."/>
            <person name="House C.H."/>
        </authorList>
    </citation>
    <scope>NUCLEOTIDE SEQUENCE [LARGE SCALE GENOMIC DNA]</scope>
    <source>
        <strain evidence="2 3">34_S34</strain>
    </source>
</reference>
<dbReference type="AlphaFoldDB" id="A0A430RE95"/>
<evidence type="ECO:0000259" key="1">
    <source>
        <dbReference type="SMART" id="SM00530"/>
    </source>
</evidence>
<dbReference type="Gene3D" id="1.10.260.40">
    <property type="entry name" value="lambda repressor-like DNA-binding domains"/>
    <property type="match status" value="1"/>
</dbReference>
<comment type="caution">
    <text evidence="2">The sequence shown here is derived from an EMBL/GenBank/DDBJ whole genome shotgun (WGS) entry which is preliminary data.</text>
</comment>